<comment type="caution">
    <text evidence="1">The sequence shown here is derived from an EMBL/GenBank/DDBJ whole genome shotgun (WGS) entry which is preliminary data.</text>
</comment>
<gene>
    <name evidence="1" type="ORF">J0I24_08925</name>
</gene>
<dbReference type="Proteomes" id="UP000664800">
    <property type="component" value="Unassembled WGS sequence"/>
</dbReference>
<evidence type="ECO:0000313" key="2">
    <source>
        <dbReference type="Proteomes" id="UP000664800"/>
    </source>
</evidence>
<proteinExistence type="predicted"/>
<organism evidence="1 2">
    <name type="scientific">Thiomonas arsenitoxydans (strain DSM 22701 / CIP 110005 / 3As)</name>
    <dbReference type="NCBI Taxonomy" id="426114"/>
    <lineage>
        <taxon>Bacteria</taxon>
        <taxon>Pseudomonadati</taxon>
        <taxon>Pseudomonadota</taxon>
        <taxon>Betaproteobacteria</taxon>
        <taxon>Burkholderiales</taxon>
        <taxon>Thiomonas</taxon>
    </lineage>
</organism>
<reference evidence="1" key="1">
    <citation type="submission" date="2021-02" db="EMBL/GenBank/DDBJ databases">
        <title>Thiocyanate and organic carbon inputs drive convergent selection for specific autotrophic Afipia and Thiobacillus strains within complex microbiomes.</title>
        <authorList>
            <person name="Huddy R.J."/>
            <person name="Sachdeva R."/>
            <person name="Kadzinga F."/>
            <person name="Kantor R.S."/>
            <person name="Harrison S.T.L."/>
            <person name="Banfield J.F."/>
        </authorList>
    </citation>
    <scope>NUCLEOTIDE SEQUENCE</scope>
    <source>
        <strain evidence="1">SCN18_13_7_16_R3_B_64_19</strain>
    </source>
</reference>
<sequence length="124" mass="13623">MSQPLIPAALNTPKRRLAALILPAVAALGLGGCVVAPVPPQYGYGAPAYDVVNVPPPAPQYEAVGVAPYPGAVWITGYWGWADGRYVWNRGYWHAPRPGYRWVPHRWVQQGGGWHGQGGRWERR</sequence>
<dbReference type="EMBL" id="JAFKMR010000017">
    <property type="protein sequence ID" value="MBN8744417.1"/>
    <property type="molecule type" value="Genomic_DNA"/>
</dbReference>
<accession>A0A8I1MWU4</accession>
<name>A0A8I1MWU4_THIA3</name>
<evidence type="ECO:0000313" key="1">
    <source>
        <dbReference type="EMBL" id="MBN8744417.1"/>
    </source>
</evidence>
<dbReference type="AlphaFoldDB" id="A0A8I1MWU4"/>
<protein>
    <submittedName>
        <fullName evidence="1">YXWGXW repeat-containing protein</fullName>
    </submittedName>
</protein>
<dbReference type="RefSeq" id="WP_276730187.1">
    <property type="nucleotide sequence ID" value="NZ_JAFKMR010000017.1"/>
</dbReference>